<reference evidence="2" key="1">
    <citation type="submission" date="2016-01" db="EMBL/GenBank/DDBJ databases">
        <authorList>
            <person name="Peeters C."/>
        </authorList>
    </citation>
    <scope>NUCLEOTIDE SEQUENCE [LARGE SCALE GENOMIC DNA]</scope>
    <source>
        <strain evidence="2">LMG 29317</strain>
    </source>
</reference>
<gene>
    <name evidence="2" type="ORF">AWB74_02122</name>
</gene>
<organism evidence="2 3">
    <name type="scientific">Caballeronia arvi</name>
    <dbReference type="NCBI Taxonomy" id="1777135"/>
    <lineage>
        <taxon>Bacteria</taxon>
        <taxon>Pseudomonadati</taxon>
        <taxon>Pseudomonadota</taxon>
        <taxon>Betaproteobacteria</taxon>
        <taxon>Burkholderiales</taxon>
        <taxon>Burkholderiaceae</taxon>
        <taxon>Caballeronia</taxon>
    </lineage>
</organism>
<protein>
    <submittedName>
        <fullName evidence="2">Uncharacterized protein</fullName>
    </submittedName>
</protein>
<proteinExistence type="predicted"/>
<dbReference type="Pfam" id="PF20901">
    <property type="entry name" value="Sf6_terminase"/>
    <property type="match status" value="1"/>
</dbReference>
<name>A0A158HSF5_9BURK</name>
<feature type="region of interest" description="Disordered" evidence="1">
    <location>
        <begin position="104"/>
        <end position="127"/>
    </location>
</feature>
<sequence length="127" mass="14444">MYRWRESNAEFSARFALAREIGGDVIAEQALAIADTPQVGERDETTHEGFKTVREDMLGHRKLQVETRLKLLAVWFPRKYGQRIDMTTAGESLNLTPEQRQAKITQLAAAAEKRRKQAEQDDGTDLV</sequence>
<dbReference type="Gene3D" id="1.10.10.60">
    <property type="entry name" value="Homeodomain-like"/>
    <property type="match status" value="1"/>
</dbReference>
<evidence type="ECO:0000256" key="1">
    <source>
        <dbReference type="SAM" id="MobiDB-lite"/>
    </source>
</evidence>
<evidence type="ECO:0000313" key="2">
    <source>
        <dbReference type="EMBL" id="SAL47324.1"/>
    </source>
</evidence>
<evidence type="ECO:0000313" key="3">
    <source>
        <dbReference type="Proteomes" id="UP000055019"/>
    </source>
</evidence>
<dbReference type="InterPro" id="IPR048683">
    <property type="entry name" value="Sf6_terminase"/>
</dbReference>
<dbReference type="EMBL" id="FCOM02000007">
    <property type="protein sequence ID" value="SAL47324.1"/>
    <property type="molecule type" value="Genomic_DNA"/>
</dbReference>
<keyword evidence="3" id="KW-1185">Reference proteome</keyword>
<dbReference type="AlphaFoldDB" id="A0A158HSF5"/>
<accession>A0A158HSF5</accession>
<dbReference type="Proteomes" id="UP000055019">
    <property type="component" value="Unassembled WGS sequence"/>
</dbReference>
<comment type="caution">
    <text evidence="2">The sequence shown here is derived from an EMBL/GenBank/DDBJ whole genome shotgun (WGS) entry which is preliminary data.</text>
</comment>